<protein>
    <submittedName>
        <fullName evidence="1">Uncharacterized protein</fullName>
    </submittedName>
</protein>
<organism evidence="1 2">
    <name type="scientific">Lachnoclostridium phytofermentans</name>
    <dbReference type="NCBI Taxonomy" id="66219"/>
    <lineage>
        <taxon>Bacteria</taxon>
        <taxon>Bacillati</taxon>
        <taxon>Bacillota</taxon>
        <taxon>Clostridia</taxon>
        <taxon>Lachnospirales</taxon>
        <taxon>Lachnospiraceae</taxon>
    </lineage>
</organism>
<evidence type="ECO:0000313" key="1">
    <source>
        <dbReference type="EMBL" id="HCL03257.1"/>
    </source>
</evidence>
<gene>
    <name evidence="1" type="ORF">DHW61_12760</name>
</gene>
<comment type="caution">
    <text evidence="1">The sequence shown here is derived from an EMBL/GenBank/DDBJ whole genome shotgun (WGS) entry which is preliminary data.</text>
</comment>
<reference evidence="1 2" key="1">
    <citation type="journal article" date="2018" name="Nat. Biotechnol.">
        <title>A standardized bacterial taxonomy based on genome phylogeny substantially revises the tree of life.</title>
        <authorList>
            <person name="Parks D.H."/>
            <person name="Chuvochina M."/>
            <person name="Waite D.W."/>
            <person name="Rinke C."/>
            <person name="Skarshewski A."/>
            <person name="Chaumeil P.A."/>
            <person name="Hugenholtz P."/>
        </authorList>
    </citation>
    <scope>NUCLEOTIDE SEQUENCE [LARGE SCALE GENOMIC DNA]</scope>
    <source>
        <strain evidence="1">UBA11728</strain>
    </source>
</reference>
<dbReference type="AlphaFoldDB" id="A0A3D2X958"/>
<dbReference type="EMBL" id="DPVV01000430">
    <property type="protein sequence ID" value="HCL03257.1"/>
    <property type="molecule type" value="Genomic_DNA"/>
</dbReference>
<name>A0A3D2X958_9FIRM</name>
<dbReference type="Proteomes" id="UP000262969">
    <property type="component" value="Unassembled WGS sequence"/>
</dbReference>
<evidence type="ECO:0000313" key="2">
    <source>
        <dbReference type="Proteomes" id="UP000262969"/>
    </source>
</evidence>
<accession>A0A3D2X958</accession>
<proteinExistence type="predicted"/>
<sequence length="72" mass="8306">MGQYQGTKLVYKAHVSLGAGMKYIKEHGYEQISECRNPMFPKYEYESITEDQIKDLLALKNGVQHNVKEVNN</sequence>